<dbReference type="EMBL" id="CP035088">
    <property type="protein sequence ID" value="QBZ90490.1"/>
    <property type="molecule type" value="Genomic_DNA"/>
</dbReference>
<evidence type="ECO:0000313" key="3">
    <source>
        <dbReference type="Proteomes" id="UP000296468"/>
    </source>
</evidence>
<dbReference type="Pfam" id="PF13673">
    <property type="entry name" value="Acetyltransf_10"/>
    <property type="match status" value="1"/>
</dbReference>
<dbReference type="Proteomes" id="UP000296468">
    <property type="component" value="Chromosome"/>
</dbReference>
<dbReference type="InterPro" id="IPR041496">
    <property type="entry name" value="YitH/HolE_GNAT"/>
</dbReference>
<dbReference type="Gene3D" id="3.40.630.30">
    <property type="match status" value="1"/>
</dbReference>
<feature type="domain" description="N-acetyltransferase" evidence="1">
    <location>
        <begin position="9"/>
        <end position="140"/>
    </location>
</feature>
<accession>A0A4P7PIA6</accession>
<keyword evidence="2" id="KW-0808">Transferase</keyword>
<dbReference type="PANTHER" id="PTHR47237">
    <property type="entry name" value="SLL0310 PROTEIN"/>
    <property type="match status" value="1"/>
</dbReference>
<dbReference type="Pfam" id="PF18014">
    <property type="entry name" value="Acetyltransf_18"/>
    <property type="match status" value="1"/>
</dbReference>
<dbReference type="CDD" id="cd04301">
    <property type="entry name" value="NAT_SF"/>
    <property type="match status" value="1"/>
</dbReference>
<dbReference type="PROSITE" id="PS51186">
    <property type="entry name" value="GNAT"/>
    <property type="match status" value="1"/>
</dbReference>
<dbReference type="SUPFAM" id="SSF55729">
    <property type="entry name" value="Acyl-CoA N-acyltransferases (Nat)"/>
    <property type="match status" value="1"/>
</dbReference>
<protein>
    <submittedName>
        <fullName evidence="2">GNAT family N-acetyltransferase</fullName>
    </submittedName>
</protein>
<gene>
    <name evidence="2" type="ORF">EPZ47_17805</name>
</gene>
<proteinExistence type="predicted"/>
<dbReference type="RefSeq" id="WP_135846013.1">
    <property type="nucleotide sequence ID" value="NZ_CP035088.1"/>
</dbReference>
<dbReference type="InterPro" id="IPR016181">
    <property type="entry name" value="Acyl_CoA_acyltransferase"/>
</dbReference>
<sequence>MSMSQRPTYFYRSMTAADVPSAHTLSVQLKWPHRLEDWAMLQRIAEGFVVEDQGRLIGTAFTCAQGSYATIGLVIVDDEYQGQGIGRKLMELAIEACGSRTAILNATLAGAPLYASQGFVDFGHIQQHQGQALVPALPELTVGEQCRVLTAADQAELIKLANAGSGLDREAVLNDLFDVVEHAVGIEHDGHLCAFALLRPFGRGRCIGPVIAQNPEQARHLIASLLAQVPDAFVRIDIPSNSGLAPWLEAAGLKQVDTVAQMARGTPPEARGDVRQFALVTQAIG</sequence>
<dbReference type="InterPro" id="IPR000182">
    <property type="entry name" value="GNAT_dom"/>
</dbReference>
<dbReference type="OrthoDB" id="510731at2"/>
<dbReference type="InterPro" id="IPR052729">
    <property type="entry name" value="Acyl/Acetyltrans_Enzymes"/>
</dbReference>
<name>A0A4P7PIA6_9PSED</name>
<reference evidence="2 3" key="1">
    <citation type="journal article" date="2019" name="Front. Microbiol.">
        <title>In silico and Genetic Analyses of Cyclic Lipopeptide Synthetic Gene Clusters in Pseudomonas sp. 11K1.</title>
        <authorList>
            <person name="Zhao H."/>
            <person name="Liu Y.P."/>
            <person name="Zhang L.Q."/>
        </authorList>
    </citation>
    <scope>NUCLEOTIDE SEQUENCE [LARGE SCALE GENOMIC DNA]</scope>
    <source>
        <strain evidence="2 3">11K1</strain>
    </source>
</reference>
<evidence type="ECO:0000313" key="2">
    <source>
        <dbReference type="EMBL" id="QBZ90490.1"/>
    </source>
</evidence>
<organism evidence="2 3">
    <name type="scientific">Pseudomonas viciae</name>
    <dbReference type="NCBI Taxonomy" id="2505979"/>
    <lineage>
        <taxon>Bacteria</taxon>
        <taxon>Pseudomonadati</taxon>
        <taxon>Pseudomonadota</taxon>
        <taxon>Gammaproteobacteria</taxon>
        <taxon>Pseudomonadales</taxon>
        <taxon>Pseudomonadaceae</taxon>
        <taxon>Pseudomonas</taxon>
    </lineage>
</organism>
<dbReference type="KEGG" id="pvk:EPZ47_17805"/>
<dbReference type="PANTHER" id="PTHR47237:SF2">
    <property type="entry name" value="BLL4206 PROTEIN"/>
    <property type="match status" value="1"/>
</dbReference>
<evidence type="ECO:0000259" key="1">
    <source>
        <dbReference type="PROSITE" id="PS51186"/>
    </source>
</evidence>
<dbReference type="GO" id="GO:0016747">
    <property type="term" value="F:acyltransferase activity, transferring groups other than amino-acyl groups"/>
    <property type="evidence" value="ECO:0007669"/>
    <property type="project" value="InterPro"/>
</dbReference>
<dbReference type="AlphaFoldDB" id="A0A4P7PIA6"/>
<dbReference type="Gene3D" id="3.40.630.90">
    <property type="match status" value="1"/>
</dbReference>